<sequence length="165" mass="17601">MATQLPRSQNEQHFVPGHSHVCAKDLAPVDSKTETAEPSTGGVFGPRTLEPTGELGPHAGPSWSERFAELQTPHLEDARRAVTGVNEASSGSGVTCRLGCTENSLPESTLGGSALLVVYVTLSCAILQTCFAFALTDANMELNQERNGKFHHPELCHWVPAVGTH</sequence>
<feature type="region of interest" description="Disordered" evidence="1">
    <location>
        <begin position="31"/>
        <end position="55"/>
    </location>
</feature>
<dbReference type="Proteomes" id="UP000322234">
    <property type="component" value="Unassembled WGS sequence"/>
</dbReference>
<dbReference type="AlphaFoldDB" id="A0A6B0RZI4"/>
<evidence type="ECO:0000256" key="1">
    <source>
        <dbReference type="SAM" id="MobiDB-lite"/>
    </source>
</evidence>
<proteinExistence type="predicted"/>
<accession>A0A6B0RZI4</accession>
<evidence type="ECO:0000313" key="2">
    <source>
        <dbReference type="EMBL" id="MXQ95598.1"/>
    </source>
</evidence>
<name>A0A6B0RZI4_9CETA</name>
<evidence type="ECO:0000313" key="3">
    <source>
        <dbReference type="Proteomes" id="UP000322234"/>
    </source>
</evidence>
<keyword evidence="3" id="KW-1185">Reference proteome</keyword>
<dbReference type="EMBL" id="VBQZ03000140">
    <property type="protein sequence ID" value="MXQ95598.1"/>
    <property type="molecule type" value="Genomic_DNA"/>
</dbReference>
<comment type="caution">
    <text evidence="2">The sequence shown here is derived from an EMBL/GenBank/DDBJ whole genome shotgun (WGS) entry which is preliminary data.</text>
</comment>
<protein>
    <submittedName>
        <fullName evidence="2">Uncharacterized protein</fullName>
    </submittedName>
</protein>
<gene>
    <name evidence="2" type="ORF">E5288_WYG015662</name>
</gene>
<organism evidence="2 3">
    <name type="scientific">Bos mutus</name>
    <name type="common">wild yak</name>
    <dbReference type="NCBI Taxonomy" id="72004"/>
    <lineage>
        <taxon>Eukaryota</taxon>
        <taxon>Metazoa</taxon>
        <taxon>Chordata</taxon>
        <taxon>Craniata</taxon>
        <taxon>Vertebrata</taxon>
        <taxon>Euteleostomi</taxon>
        <taxon>Mammalia</taxon>
        <taxon>Eutheria</taxon>
        <taxon>Laurasiatheria</taxon>
        <taxon>Artiodactyla</taxon>
        <taxon>Ruminantia</taxon>
        <taxon>Pecora</taxon>
        <taxon>Bovidae</taxon>
        <taxon>Bovinae</taxon>
        <taxon>Bos</taxon>
    </lineage>
</organism>
<reference evidence="2" key="1">
    <citation type="submission" date="2019-10" db="EMBL/GenBank/DDBJ databases">
        <title>The sequence and de novo assembly of the wild yak genome.</title>
        <authorList>
            <person name="Liu Y."/>
        </authorList>
    </citation>
    <scope>NUCLEOTIDE SEQUENCE [LARGE SCALE GENOMIC DNA]</scope>
    <source>
        <strain evidence="2">WY2019</strain>
    </source>
</reference>